<dbReference type="Pfam" id="PF05013">
    <property type="entry name" value="FGase"/>
    <property type="match status" value="1"/>
</dbReference>
<dbReference type="SUPFAM" id="SSF53187">
    <property type="entry name" value="Zn-dependent exopeptidases"/>
    <property type="match status" value="1"/>
</dbReference>
<gene>
    <name evidence="1" type="ORF">SAMN04488053_11838</name>
</gene>
<keyword evidence="2" id="KW-1185">Reference proteome</keyword>
<accession>A0A1H0KKV4</accession>
<organism evidence="1 2">
    <name type="scientific">Alkalicoccus daliensis</name>
    <dbReference type="NCBI Taxonomy" id="745820"/>
    <lineage>
        <taxon>Bacteria</taxon>
        <taxon>Bacillati</taxon>
        <taxon>Bacillota</taxon>
        <taxon>Bacilli</taxon>
        <taxon>Bacillales</taxon>
        <taxon>Bacillaceae</taxon>
        <taxon>Alkalicoccus</taxon>
    </lineage>
</organism>
<dbReference type="STRING" id="745820.SAMN04488053_11838"/>
<dbReference type="Gene3D" id="3.40.630.40">
    <property type="entry name" value="Zn-dependent exopeptidases"/>
    <property type="match status" value="1"/>
</dbReference>
<reference evidence="2" key="1">
    <citation type="submission" date="2016-10" db="EMBL/GenBank/DDBJ databases">
        <authorList>
            <person name="Varghese N."/>
            <person name="Submissions S."/>
        </authorList>
    </citation>
    <scope>NUCLEOTIDE SEQUENCE [LARGE SCALE GENOMIC DNA]</scope>
    <source>
        <strain evidence="2">CGMCC 1.10369</strain>
    </source>
</reference>
<dbReference type="AlphaFoldDB" id="A0A1H0KKV4"/>
<protein>
    <submittedName>
        <fullName evidence="1">Formiminoglutamase</fullName>
    </submittedName>
</protein>
<dbReference type="Proteomes" id="UP000198778">
    <property type="component" value="Unassembled WGS sequence"/>
</dbReference>
<proteinExistence type="predicted"/>
<name>A0A1H0KKV4_9BACI</name>
<evidence type="ECO:0000313" key="2">
    <source>
        <dbReference type="Proteomes" id="UP000198778"/>
    </source>
</evidence>
<evidence type="ECO:0000313" key="1">
    <source>
        <dbReference type="EMBL" id="SDO56453.1"/>
    </source>
</evidence>
<dbReference type="OrthoDB" id="8716700at2"/>
<sequence length="285" mass="32311">MKQTKLPVLISVPHGGTEIPAKLRPRCLITDLDVVLDGDTWTKHLFNFQGLAVEYQVMDISRLVVDLNRDPMDRPPDNPDGVVKTRTVEGLPVWSEELTELEANDIIRTYYEPYHEQLMEKSNNPAVKFAVDCHTMLDVGPVKGSDEWETRPLFCISNRGLPNGEQGGETITAPPEFMQKLKVLLENVFAEEADEKVPLVAVNQPFQGGYITRSHGLRTDIPWVQLEINRRLYVPEAIAIDPTPQELARMKDIRDKLYEVFSLAAQEEIVFSEEEILSEEAKTIS</sequence>
<dbReference type="EMBL" id="FNIL01000018">
    <property type="protein sequence ID" value="SDO56453.1"/>
    <property type="molecule type" value="Genomic_DNA"/>
</dbReference>
<dbReference type="InterPro" id="IPR007709">
    <property type="entry name" value="N-FG_amidohydro"/>
</dbReference>
<dbReference type="RefSeq" id="WP_090844399.1">
    <property type="nucleotide sequence ID" value="NZ_FNIL01000018.1"/>
</dbReference>